<feature type="non-terminal residue" evidence="1">
    <location>
        <position position="1"/>
    </location>
</feature>
<protein>
    <submittedName>
        <fullName evidence="1">Uncharacterized protein</fullName>
    </submittedName>
</protein>
<dbReference type="EMBL" id="DRMN01000264">
    <property type="protein sequence ID" value="HFB55070.1"/>
    <property type="molecule type" value="Genomic_DNA"/>
</dbReference>
<gene>
    <name evidence="1" type="ORF">ENJ46_04020</name>
</gene>
<comment type="caution">
    <text evidence="1">The sequence shown here is derived from an EMBL/GenBank/DDBJ whole genome shotgun (WGS) entry which is preliminary data.</text>
</comment>
<organism evidence="1">
    <name type="scientific">Hellea balneolensis</name>
    <dbReference type="NCBI Taxonomy" id="287478"/>
    <lineage>
        <taxon>Bacteria</taxon>
        <taxon>Pseudomonadati</taxon>
        <taxon>Pseudomonadota</taxon>
        <taxon>Alphaproteobacteria</taxon>
        <taxon>Maricaulales</taxon>
        <taxon>Robiginitomaculaceae</taxon>
        <taxon>Hellea</taxon>
    </lineage>
</organism>
<evidence type="ECO:0000313" key="1">
    <source>
        <dbReference type="EMBL" id="HFB55070.1"/>
    </source>
</evidence>
<proteinExistence type="predicted"/>
<sequence length="161" mass="17463">ERGFDVLAQNEKRQRSSHTLYTQNQITPATLRRDAQLANNQIKSYTLRAAYSGAPQQTSPPATVRIVQGANGMVVSDKAIQTGWTVQLGAFATGEAAQVESLQTFTDPQLALGNAQPQIIPVQREAGTIFRARITGLSYDHAQTVCKLRAAQGRPCLMIAP</sequence>
<accession>A0A7C3FZF4</accession>
<reference evidence="1" key="1">
    <citation type="journal article" date="2020" name="mSystems">
        <title>Genome- and Community-Level Interaction Insights into Carbon Utilization and Element Cycling Functions of Hydrothermarchaeota in Hydrothermal Sediment.</title>
        <authorList>
            <person name="Zhou Z."/>
            <person name="Liu Y."/>
            <person name="Xu W."/>
            <person name="Pan J."/>
            <person name="Luo Z.H."/>
            <person name="Li M."/>
        </authorList>
    </citation>
    <scope>NUCLEOTIDE SEQUENCE [LARGE SCALE GENOMIC DNA]</scope>
    <source>
        <strain evidence="1">HyVt-489</strain>
    </source>
</reference>
<dbReference type="Proteomes" id="UP000886042">
    <property type="component" value="Unassembled WGS sequence"/>
</dbReference>
<name>A0A7C3FZF4_9PROT</name>
<dbReference type="AlphaFoldDB" id="A0A7C3FZF4"/>